<dbReference type="Gene3D" id="4.10.240.10">
    <property type="entry name" value="Zn(2)-C6 fungal-type DNA-binding domain"/>
    <property type="match status" value="1"/>
</dbReference>
<feature type="compositionally biased region" description="Polar residues" evidence="2">
    <location>
        <begin position="1"/>
        <end position="12"/>
    </location>
</feature>
<feature type="compositionally biased region" description="Polar residues" evidence="2">
    <location>
        <begin position="26"/>
        <end position="42"/>
    </location>
</feature>
<keyword evidence="5" id="KW-1185">Reference proteome</keyword>
<dbReference type="InterPro" id="IPR053187">
    <property type="entry name" value="Notoamide_regulator"/>
</dbReference>
<accession>A0AAD9M349</accession>
<dbReference type="InterPro" id="IPR036864">
    <property type="entry name" value="Zn2-C6_fun-type_DNA-bd_sf"/>
</dbReference>
<organism evidence="4 5">
    <name type="scientific">Colletotrichum zoysiae</name>
    <dbReference type="NCBI Taxonomy" id="1216348"/>
    <lineage>
        <taxon>Eukaryota</taxon>
        <taxon>Fungi</taxon>
        <taxon>Dikarya</taxon>
        <taxon>Ascomycota</taxon>
        <taxon>Pezizomycotina</taxon>
        <taxon>Sordariomycetes</taxon>
        <taxon>Hypocreomycetidae</taxon>
        <taxon>Glomerellales</taxon>
        <taxon>Glomerellaceae</taxon>
        <taxon>Colletotrichum</taxon>
        <taxon>Colletotrichum graminicola species complex</taxon>
    </lineage>
</organism>
<sequence length="217" mass="24245">MGPVSASDNTPVNDRRCYREIRPASEYNSSHVTGSCSQTGRKSNPEQKRRNVLVACESCRRRKTKDSLDPGTRTDTTRCQCSASRPKCSGCMAKNVECRYDADPSESRVASLKRRHDEIVSRNDSLEHFFAAMRLMPEAQAHHVFERIRSGASPDDIVREIEAGCLLVELALQGDVESARGEEELDVTEARRLVSRAKRIDVTHHGPVARSRISCSD</sequence>
<evidence type="ECO:0000256" key="1">
    <source>
        <dbReference type="ARBA" id="ARBA00023242"/>
    </source>
</evidence>
<gene>
    <name evidence="4" type="ORF">LX32DRAFT_189241</name>
</gene>
<evidence type="ECO:0000313" key="4">
    <source>
        <dbReference type="EMBL" id="KAK2032486.1"/>
    </source>
</evidence>
<feature type="region of interest" description="Disordered" evidence="2">
    <location>
        <begin position="1"/>
        <end position="49"/>
    </location>
</feature>
<protein>
    <recommendedName>
        <fullName evidence="3">Zn(2)-C6 fungal-type domain-containing protein</fullName>
    </recommendedName>
</protein>
<reference evidence="4" key="1">
    <citation type="submission" date="2021-06" db="EMBL/GenBank/DDBJ databases">
        <title>Comparative genomics, transcriptomics and evolutionary studies reveal genomic signatures of adaptation to plant cell wall in hemibiotrophic fungi.</title>
        <authorList>
            <consortium name="DOE Joint Genome Institute"/>
            <person name="Baroncelli R."/>
            <person name="Diaz J.F."/>
            <person name="Benocci T."/>
            <person name="Peng M."/>
            <person name="Battaglia E."/>
            <person name="Haridas S."/>
            <person name="Andreopoulos W."/>
            <person name="Labutti K."/>
            <person name="Pangilinan J."/>
            <person name="Floch G.L."/>
            <person name="Makela M.R."/>
            <person name="Henrissat B."/>
            <person name="Grigoriev I.V."/>
            <person name="Crouch J.A."/>
            <person name="De Vries R.P."/>
            <person name="Sukno S.A."/>
            <person name="Thon M.R."/>
        </authorList>
    </citation>
    <scope>NUCLEOTIDE SEQUENCE</scope>
    <source>
        <strain evidence="4">MAFF235873</strain>
    </source>
</reference>
<keyword evidence="1" id="KW-0539">Nucleus</keyword>
<dbReference type="GO" id="GO:0000981">
    <property type="term" value="F:DNA-binding transcription factor activity, RNA polymerase II-specific"/>
    <property type="evidence" value="ECO:0007669"/>
    <property type="project" value="InterPro"/>
</dbReference>
<dbReference type="EMBL" id="MU842830">
    <property type="protein sequence ID" value="KAK2032486.1"/>
    <property type="molecule type" value="Genomic_DNA"/>
</dbReference>
<name>A0AAD9M349_9PEZI</name>
<dbReference type="InterPro" id="IPR001138">
    <property type="entry name" value="Zn2Cys6_DnaBD"/>
</dbReference>
<proteinExistence type="predicted"/>
<dbReference type="PANTHER" id="PTHR47256:SF1">
    <property type="entry name" value="ZN(II)2CYS6 TRANSCRIPTION FACTOR (EUROFUNG)"/>
    <property type="match status" value="1"/>
</dbReference>
<evidence type="ECO:0000259" key="3">
    <source>
        <dbReference type="SMART" id="SM00066"/>
    </source>
</evidence>
<feature type="domain" description="Zn(2)-C6 fungal-type" evidence="3">
    <location>
        <begin position="50"/>
        <end position="109"/>
    </location>
</feature>
<dbReference type="PANTHER" id="PTHR47256">
    <property type="entry name" value="ZN(II)2CYS6 TRANSCRIPTION FACTOR (EUROFUNG)-RELATED"/>
    <property type="match status" value="1"/>
</dbReference>
<dbReference type="Proteomes" id="UP001232148">
    <property type="component" value="Unassembled WGS sequence"/>
</dbReference>
<evidence type="ECO:0000256" key="2">
    <source>
        <dbReference type="SAM" id="MobiDB-lite"/>
    </source>
</evidence>
<dbReference type="SMART" id="SM00066">
    <property type="entry name" value="GAL4"/>
    <property type="match status" value="1"/>
</dbReference>
<evidence type="ECO:0000313" key="5">
    <source>
        <dbReference type="Proteomes" id="UP001232148"/>
    </source>
</evidence>
<dbReference type="GO" id="GO:0008270">
    <property type="term" value="F:zinc ion binding"/>
    <property type="evidence" value="ECO:0007669"/>
    <property type="project" value="InterPro"/>
</dbReference>
<feature type="compositionally biased region" description="Basic and acidic residues" evidence="2">
    <location>
        <begin position="13"/>
        <end position="23"/>
    </location>
</feature>
<dbReference type="CDD" id="cd00067">
    <property type="entry name" value="GAL4"/>
    <property type="match status" value="1"/>
</dbReference>
<comment type="caution">
    <text evidence="4">The sequence shown here is derived from an EMBL/GenBank/DDBJ whole genome shotgun (WGS) entry which is preliminary data.</text>
</comment>
<dbReference type="AlphaFoldDB" id="A0AAD9M349"/>